<gene>
    <name evidence="2" type="ORF">CLOTH_07250</name>
</gene>
<keyword evidence="1" id="KW-0732">Signal</keyword>
<feature type="signal peptide" evidence="1">
    <location>
        <begin position="1"/>
        <end position="24"/>
    </location>
</feature>
<feature type="chain" id="PRO_5012098699" description="DUF5626 domain-containing protein" evidence="1">
    <location>
        <begin position="25"/>
        <end position="166"/>
    </location>
</feature>
<evidence type="ECO:0000256" key="1">
    <source>
        <dbReference type="SAM" id="SignalP"/>
    </source>
</evidence>
<protein>
    <recommendedName>
        <fullName evidence="4">DUF5626 domain-containing protein</fullName>
    </recommendedName>
</protein>
<dbReference type="EMBL" id="MZGW01000002">
    <property type="protein sequence ID" value="OPJ56321.1"/>
    <property type="molecule type" value="Genomic_DNA"/>
</dbReference>
<evidence type="ECO:0000313" key="3">
    <source>
        <dbReference type="Proteomes" id="UP000190140"/>
    </source>
</evidence>
<dbReference type="Proteomes" id="UP000190140">
    <property type="component" value="Unassembled WGS sequence"/>
</dbReference>
<reference evidence="2 3" key="1">
    <citation type="submission" date="2017-03" db="EMBL/GenBank/DDBJ databases">
        <title>Genome sequence of Clostridium thermoalcaliphilum DSM 7309.</title>
        <authorList>
            <person name="Poehlein A."/>
            <person name="Daniel R."/>
        </authorList>
    </citation>
    <scope>NUCLEOTIDE SEQUENCE [LARGE SCALE GENOMIC DNA]</scope>
    <source>
        <strain evidence="2 3">DSM 7309</strain>
    </source>
</reference>
<comment type="caution">
    <text evidence="2">The sequence shown here is derived from an EMBL/GenBank/DDBJ whole genome shotgun (WGS) entry which is preliminary data.</text>
</comment>
<evidence type="ECO:0008006" key="4">
    <source>
        <dbReference type="Google" id="ProtNLM"/>
    </source>
</evidence>
<dbReference type="RefSeq" id="WP_079411319.1">
    <property type="nucleotide sequence ID" value="NZ_MZGW01000002.1"/>
</dbReference>
<evidence type="ECO:0000313" key="2">
    <source>
        <dbReference type="EMBL" id="OPJ56321.1"/>
    </source>
</evidence>
<dbReference type="AlphaFoldDB" id="A0A1V4I8L5"/>
<sequence length="166" mass="19405">MSKIKKTIFLIFSLVLLFSNLAFADNLDEKRIKERAEWAIDNIKPEYYEGIREDDFSTKSIGSGWITTRVHENHIYNGLYTVGAIQTQARWTSDYNLNVVDYEVVKFNAYKYTTTGVMNKKFNSYLVAKDNAKLIFTVTIVDFTGDYWLTHDYNLHGKGNYSFRVY</sequence>
<accession>A0A1V4I8L5</accession>
<keyword evidence="3" id="KW-1185">Reference proteome</keyword>
<organism evidence="2 3">
    <name type="scientific">Alkalithermobacter paradoxus</name>
    <dbReference type="NCBI Taxonomy" id="29349"/>
    <lineage>
        <taxon>Bacteria</taxon>
        <taxon>Bacillati</taxon>
        <taxon>Bacillota</taxon>
        <taxon>Clostridia</taxon>
        <taxon>Peptostreptococcales</taxon>
        <taxon>Tepidibacteraceae</taxon>
        <taxon>Alkalithermobacter</taxon>
    </lineage>
</organism>
<proteinExistence type="predicted"/>
<name>A0A1V4I8L5_9FIRM</name>
<dbReference type="STRING" id="29349.CLOTH_07250"/>